<evidence type="ECO:0000313" key="4">
    <source>
        <dbReference type="EMBL" id="VAW41277.1"/>
    </source>
</evidence>
<dbReference type="GO" id="GO:0004620">
    <property type="term" value="F:phospholipase activity"/>
    <property type="evidence" value="ECO:0007669"/>
    <property type="project" value="TreeGrafter"/>
</dbReference>
<dbReference type="InterPro" id="IPR016035">
    <property type="entry name" value="Acyl_Trfase/lysoPLipase"/>
</dbReference>
<feature type="domain" description="PNPLA" evidence="3">
    <location>
        <begin position="6"/>
        <end position="196"/>
    </location>
</feature>
<dbReference type="PROSITE" id="PS51635">
    <property type="entry name" value="PNPLA"/>
    <property type="match status" value="1"/>
</dbReference>
<evidence type="ECO:0000256" key="2">
    <source>
        <dbReference type="ARBA" id="ARBA00023098"/>
    </source>
</evidence>
<reference evidence="4" key="1">
    <citation type="submission" date="2018-06" db="EMBL/GenBank/DDBJ databases">
        <authorList>
            <person name="Zhirakovskaya E."/>
        </authorList>
    </citation>
    <scope>NUCLEOTIDE SEQUENCE</scope>
</reference>
<proteinExistence type="inferred from homology"/>
<dbReference type="Pfam" id="PF01734">
    <property type="entry name" value="Patatin"/>
    <property type="match status" value="1"/>
</dbReference>
<evidence type="ECO:0000256" key="1">
    <source>
        <dbReference type="ARBA" id="ARBA00010240"/>
    </source>
</evidence>
<dbReference type="GO" id="GO:0047372">
    <property type="term" value="F:monoacylglycerol lipase activity"/>
    <property type="evidence" value="ECO:0007669"/>
    <property type="project" value="TreeGrafter"/>
</dbReference>
<dbReference type="Gene3D" id="3.40.1090.10">
    <property type="entry name" value="Cytosolic phospholipase A2 catalytic domain"/>
    <property type="match status" value="1"/>
</dbReference>
<name>A0A3B0VS45_9ZZZZ</name>
<comment type="similarity">
    <text evidence="1">Belongs to the patatin family.</text>
</comment>
<accession>A0A3B0VS45</accession>
<keyword evidence="2" id="KW-0443">Lipid metabolism</keyword>
<dbReference type="GO" id="GO:0006629">
    <property type="term" value="P:lipid metabolic process"/>
    <property type="evidence" value="ECO:0007669"/>
    <property type="project" value="UniProtKB-KW"/>
</dbReference>
<dbReference type="PANTHER" id="PTHR32176">
    <property type="entry name" value="XYLOSE ISOMERASE"/>
    <property type="match status" value="1"/>
</dbReference>
<dbReference type="PANTHER" id="PTHR32176:SF92">
    <property type="entry name" value="XYLOSE ISOMERASE"/>
    <property type="match status" value="1"/>
</dbReference>
<sequence>MSKLILSLDGGGIRGAATTQFLAKVEKQLQTGHNKSIRDCVDFYAGTSTGSIIALCLATTNLSMDKINELYNYQNAQKIFSEHKGLLDFDGINAPKFEAKGKTEILKKNLGKARIKDVPADKHVLAVTYAIEKRRPVVIKSTKKDYLNLLSYQAADASSAAPTYFPTKEIQLSQGQDESWLVDGGVIANNPTMCAITEAKRVWPNIPLSEMRVLSIGTGFMTRKINGPASQRWGGLQWMTEGHIMELLSDERIVAYQAMTIIDAGNYIRVNAKLKEQAGLPQPPDDAMDDVSKANIKRLKRLGDFWFEQYGEAAVELLLDTYEGPSLDRIDSRSGAPLIQR</sequence>
<dbReference type="AlphaFoldDB" id="A0A3B0VS45"/>
<dbReference type="CDD" id="cd07199">
    <property type="entry name" value="Pat17_PNPLA8_PNPLA9_like"/>
    <property type="match status" value="1"/>
</dbReference>
<dbReference type="InterPro" id="IPR002641">
    <property type="entry name" value="PNPLA_dom"/>
</dbReference>
<organism evidence="4">
    <name type="scientific">hydrothermal vent metagenome</name>
    <dbReference type="NCBI Taxonomy" id="652676"/>
    <lineage>
        <taxon>unclassified sequences</taxon>
        <taxon>metagenomes</taxon>
        <taxon>ecological metagenomes</taxon>
    </lineage>
</organism>
<dbReference type="EMBL" id="UOEX01000377">
    <property type="protein sequence ID" value="VAW41277.1"/>
    <property type="molecule type" value="Genomic_DNA"/>
</dbReference>
<evidence type="ECO:0000259" key="3">
    <source>
        <dbReference type="PROSITE" id="PS51635"/>
    </source>
</evidence>
<dbReference type="SUPFAM" id="SSF52151">
    <property type="entry name" value="FabD/lysophospholipase-like"/>
    <property type="match status" value="1"/>
</dbReference>
<protein>
    <submittedName>
        <fullName evidence="4">Patatin</fullName>
    </submittedName>
</protein>
<gene>
    <name evidence="4" type="ORF">MNBD_DELTA03-594</name>
</gene>